<keyword evidence="2" id="KW-1185">Reference proteome</keyword>
<comment type="caution">
    <text evidence="1">The sequence shown here is derived from an EMBL/GenBank/DDBJ whole genome shotgun (WGS) entry which is preliminary data.</text>
</comment>
<dbReference type="AlphaFoldDB" id="A0A848HHN2"/>
<reference evidence="1 2" key="1">
    <citation type="submission" date="2020-04" db="EMBL/GenBank/DDBJ databases">
        <title>Ramlibacter sp. G-1-2-2 isolated from soil.</title>
        <authorList>
            <person name="Dahal R.H."/>
        </authorList>
    </citation>
    <scope>NUCLEOTIDE SEQUENCE [LARGE SCALE GENOMIC DNA]</scope>
    <source>
        <strain evidence="1 2">G-1-2-2</strain>
    </source>
</reference>
<proteinExistence type="predicted"/>
<evidence type="ECO:0000313" key="2">
    <source>
        <dbReference type="Proteomes" id="UP000541185"/>
    </source>
</evidence>
<evidence type="ECO:0000313" key="1">
    <source>
        <dbReference type="EMBL" id="NML47198.1"/>
    </source>
</evidence>
<dbReference type="Proteomes" id="UP000541185">
    <property type="component" value="Unassembled WGS sequence"/>
</dbReference>
<protein>
    <submittedName>
        <fullName evidence="1">Uncharacterized protein</fullName>
    </submittedName>
</protein>
<accession>A0A848HHN2</accession>
<sequence length="103" mass="11530">MQPVLYADGETQVRPGDHIEYRTALTLWQRKAGRVSYVPGVSQLNAEMEFAGLAWVGIASMDGKFRGVLVDPATRRLKKSVRFVARTDGTNYGQPDDMPTTQW</sequence>
<dbReference type="RefSeq" id="WP_169421485.1">
    <property type="nucleotide sequence ID" value="NZ_JABBFX010000003.1"/>
</dbReference>
<name>A0A848HHN2_9BURK</name>
<organism evidence="1 2">
    <name type="scientific">Ramlibacter agri</name>
    <dbReference type="NCBI Taxonomy" id="2728837"/>
    <lineage>
        <taxon>Bacteria</taxon>
        <taxon>Pseudomonadati</taxon>
        <taxon>Pseudomonadota</taxon>
        <taxon>Betaproteobacteria</taxon>
        <taxon>Burkholderiales</taxon>
        <taxon>Comamonadaceae</taxon>
        <taxon>Ramlibacter</taxon>
    </lineage>
</organism>
<dbReference type="EMBL" id="JABBFX010000003">
    <property type="protein sequence ID" value="NML47198.1"/>
    <property type="molecule type" value="Genomic_DNA"/>
</dbReference>
<gene>
    <name evidence="1" type="ORF">HHL11_25855</name>
</gene>